<name>A0ABY2WFR7_9FLAO</name>
<dbReference type="Gene3D" id="3.40.50.720">
    <property type="entry name" value="NAD(P)-binding Rossmann-like Domain"/>
    <property type="match status" value="1"/>
</dbReference>
<comment type="caution">
    <text evidence="2">The sequence shown here is derived from an EMBL/GenBank/DDBJ whole genome shotgun (WGS) entry which is preliminary data.</text>
</comment>
<dbReference type="PANTHER" id="PTHR48079:SF6">
    <property type="entry name" value="NAD(P)-BINDING DOMAIN-CONTAINING PROTEIN-RELATED"/>
    <property type="match status" value="1"/>
</dbReference>
<dbReference type="RefSeq" id="WP_138839512.1">
    <property type="nucleotide sequence ID" value="NZ_VCNI01000008.1"/>
</dbReference>
<proteinExistence type="predicted"/>
<dbReference type="PANTHER" id="PTHR48079">
    <property type="entry name" value="PROTEIN YEEZ"/>
    <property type="match status" value="1"/>
</dbReference>
<sequence length="325" mass="36961">MAKVFITGANGLLGTNLCEDLLMAGYNVKGLVRNKQKYVGEPHQRLDLIEGKLFMDFTAVLEDVDYVIHVAAMTDQSIPDYLEYWRINFNATSQLFHAAIKCGVKRFIFVSTANTLGFGSEINPGSEQRKISQLFAASLYARSKWEAEQYLLEHKDRIDTIIVNPTFMIGAYDSKPSSGKIILMCWRKKIVLYPSGGKNFVHVKDVSKGIVRSITEGKNGEKYLLANENLSYKVFFKKVNQLTGQRPLMLKIPNFVLSMLGLVGDTLRRFEIKSNLSSVNMRAVRIDNYFSNKKSIRELGLDYRPVDKAIIDAVEYFKKNSHNMR</sequence>
<dbReference type="SUPFAM" id="SSF51735">
    <property type="entry name" value="NAD(P)-binding Rossmann-fold domains"/>
    <property type="match status" value="1"/>
</dbReference>
<organism evidence="2 3">
    <name type="scientific">Flagellimonas algicola</name>
    <dbReference type="NCBI Taxonomy" id="2583815"/>
    <lineage>
        <taxon>Bacteria</taxon>
        <taxon>Pseudomonadati</taxon>
        <taxon>Bacteroidota</taxon>
        <taxon>Flavobacteriia</taxon>
        <taxon>Flavobacteriales</taxon>
        <taxon>Flavobacteriaceae</taxon>
        <taxon>Flagellimonas</taxon>
    </lineage>
</organism>
<gene>
    <name evidence="2" type="ORF">FGG15_19775</name>
</gene>
<dbReference type="EMBL" id="VCNI01000008">
    <property type="protein sequence ID" value="TMU50389.1"/>
    <property type="molecule type" value="Genomic_DNA"/>
</dbReference>
<keyword evidence="3" id="KW-1185">Reference proteome</keyword>
<reference evidence="2 3" key="1">
    <citation type="submission" date="2019-05" db="EMBL/GenBank/DDBJ databases">
        <title>Flagellimonas sp. AsT0115, sp. nov., isolated from a marine red algae, Asparagopsis taxiformis.</title>
        <authorList>
            <person name="Kim J."/>
            <person name="Jeong S.E."/>
            <person name="Jeon C.O."/>
        </authorList>
    </citation>
    <scope>NUCLEOTIDE SEQUENCE [LARGE SCALE GENOMIC DNA]</scope>
    <source>
        <strain evidence="2 3">AsT0115</strain>
    </source>
</reference>
<dbReference type="Proteomes" id="UP000751614">
    <property type="component" value="Unassembled WGS sequence"/>
</dbReference>
<evidence type="ECO:0000313" key="3">
    <source>
        <dbReference type="Proteomes" id="UP000751614"/>
    </source>
</evidence>
<evidence type="ECO:0000313" key="2">
    <source>
        <dbReference type="EMBL" id="TMU50389.1"/>
    </source>
</evidence>
<dbReference type="InterPro" id="IPR036291">
    <property type="entry name" value="NAD(P)-bd_dom_sf"/>
</dbReference>
<evidence type="ECO:0000259" key="1">
    <source>
        <dbReference type="Pfam" id="PF01370"/>
    </source>
</evidence>
<accession>A0ABY2WFR7</accession>
<dbReference type="InterPro" id="IPR001509">
    <property type="entry name" value="Epimerase_deHydtase"/>
</dbReference>
<dbReference type="InterPro" id="IPR051783">
    <property type="entry name" value="NAD(P)-dependent_oxidoreduct"/>
</dbReference>
<dbReference type="Pfam" id="PF01370">
    <property type="entry name" value="Epimerase"/>
    <property type="match status" value="1"/>
</dbReference>
<feature type="domain" description="NAD-dependent epimerase/dehydratase" evidence="1">
    <location>
        <begin position="4"/>
        <end position="224"/>
    </location>
</feature>
<protein>
    <submittedName>
        <fullName evidence="2">NAD-dependent epimerase/dehydratase family protein</fullName>
    </submittedName>
</protein>